<reference evidence="1" key="2">
    <citation type="journal article" date="2015" name="Fish Shellfish Immunol.">
        <title>Early steps in the European eel (Anguilla anguilla)-Vibrio vulnificus interaction in the gills: Role of the RtxA13 toxin.</title>
        <authorList>
            <person name="Callol A."/>
            <person name="Pajuelo D."/>
            <person name="Ebbesson L."/>
            <person name="Teles M."/>
            <person name="MacKenzie S."/>
            <person name="Amaro C."/>
        </authorList>
    </citation>
    <scope>NUCLEOTIDE SEQUENCE</scope>
</reference>
<evidence type="ECO:0000313" key="1">
    <source>
        <dbReference type="EMBL" id="JAH31946.1"/>
    </source>
</evidence>
<organism evidence="1">
    <name type="scientific">Anguilla anguilla</name>
    <name type="common">European freshwater eel</name>
    <name type="synonym">Muraena anguilla</name>
    <dbReference type="NCBI Taxonomy" id="7936"/>
    <lineage>
        <taxon>Eukaryota</taxon>
        <taxon>Metazoa</taxon>
        <taxon>Chordata</taxon>
        <taxon>Craniata</taxon>
        <taxon>Vertebrata</taxon>
        <taxon>Euteleostomi</taxon>
        <taxon>Actinopterygii</taxon>
        <taxon>Neopterygii</taxon>
        <taxon>Teleostei</taxon>
        <taxon>Anguilliformes</taxon>
        <taxon>Anguillidae</taxon>
        <taxon>Anguilla</taxon>
    </lineage>
</organism>
<dbReference type="AlphaFoldDB" id="A0A0E9RRZ4"/>
<sequence length="35" mass="4202">MSITPRSVRTLTPVPAMHVVWYYKKDPHKNKNKDY</sequence>
<name>A0A0E9RRZ4_ANGAN</name>
<reference evidence="1" key="1">
    <citation type="submission" date="2014-11" db="EMBL/GenBank/DDBJ databases">
        <authorList>
            <person name="Amaro Gonzalez C."/>
        </authorList>
    </citation>
    <scope>NUCLEOTIDE SEQUENCE</scope>
</reference>
<protein>
    <submittedName>
        <fullName evidence="1">Uncharacterized protein</fullName>
    </submittedName>
</protein>
<dbReference type="EMBL" id="GBXM01076631">
    <property type="protein sequence ID" value="JAH31946.1"/>
    <property type="molecule type" value="Transcribed_RNA"/>
</dbReference>
<proteinExistence type="predicted"/>
<accession>A0A0E9RRZ4</accession>